<evidence type="ECO:0000256" key="2">
    <source>
        <dbReference type="ARBA" id="ARBA00004286"/>
    </source>
</evidence>
<dbReference type="Proteomes" id="UP000887568">
    <property type="component" value="Unplaced"/>
</dbReference>
<dbReference type="EnsemblMetazoa" id="XM_038189710.1">
    <property type="protein sequence ID" value="XP_038045638.1"/>
    <property type="gene ID" value="LOC119720152"/>
</dbReference>
<feature type="region of interest" description="Disordered" evidence="9">
    <location>
        <begin position="1"/>
        <end position="20"/>
    </location>
</feature>
<dbReference type="GeneID" id="119720152"/>
<feature type="domain" description="GINS subunit" evidence="10">
    <location>
        <begin position="71"/>
        <end position="142"/>
    </location>
</feature>
<reference evidence="12" key="1">
    <citation type="submission" date="2022-11" db="UniProtKB">
        <authorList>
            <consortium name="EnsemblMetazoa"/>
        </authorList>
    </citation>
    <scope>IDENTIFICATION</scope>
</reference>
<comment type="function">
    <text evidence="8">The GINS complex plays an essential role in the initiation of DNA replication.</text>
</comment>
<dbReference type="FunFam" id="3.40.5.60:FF:000001">
    <property type="entry name" value="DNA replication complex GINS protein SLD5"/>
    <property type="match status" value="1"/>
</dbReference>
<proteinExistence type="inferred from homology"/>
<comment type="subcellular location">
    <subcellularLocation>
        <location evidence="2">Chromosome</location>
    </subcellularLocation>
    <subcellularLocation>
        <location evidence="1 8">Nucleus</location>
    </subcellularLocation>
</comment>
<dbReference type="GO" id="GO:0006261">
    <property type="term" value="P:DNA-templated DNA replication"/>
    <property type="evidence" value="ECO:0007669"/>
    <property type="project" value="InterPro"/>
</dbReference>
<evidence type="ECO:0000256" key="6">
    <source>
        <dbReference type="ARBA" id="ARBA00022705"/>
    </source>
</evidence>
<feature type="domain" description="DNA replication complex GINS protein SLD5 C-terminal" evidence="11">
    <location>
        <begin position="163"/>
        <end position="222"/>
    </location>
</feature>
<dbReference type="InterPro" id="IPR021151">
    <property type="entry name" value="GINS_A"/>
</dbReference>
<dbReference type="Gene3D" id="1.20.58.1030">
    <property type="match status" value="1"/>
</dbReference>
<evidence type="ECO:0000256" key="1">
    <source>
        <dbReference type="ARBA" id="ARBA00004123"/>
    </source>
</evidence>
<dbReference type="PIRSF" id="PIRSF007764">
    <property type="entry name" value="Sld5"/>
    <property type="match status" value="1"/>
</dbReference>
<dbReference type="GO" id="GO:0000727">
    <property type="term" value="P:double-strand break repair via break-induced replication"/>
    <property type="evidence" value="ECO:0007669"/>
    <property type="project" value="TreeGrafter"/>
</dbReference>
<dbReference type="PANTHER" id="PTHR21206:SF0">
    <property type="entry name" value="DNA REPLICATION COMPLEX GINS PROTEIN SLD5"/>
    <property type="match status" value="1"/>
</dbReference>
<dbReference type="Pfam" id="PF05916">
    <property type="entry name" value="Sld5"/>
    <property type="match status" value="1"/>
</dbReference>
<dbReference type="InterPro" id="IPR036224">
    <property type="entry name" value="GINS_bundle-like_dom_sf"/>
</dbReference>
<dbReference type="GO" id="GO:0000811">
    <property type="term" value="C:GINS complex"/>
    <property type="evidence" value="ECO:0007669"/>
    <property type="project" value="UniProtKB-UniRule"/>
</dbReference>
<dbReference type="AlphaFoldDB" id="A0A913Z1D9"/>
<evidence type="ECO:0000259" key="10">
    <source>
        <dbReference type="Pfam" id="PF05916"/>
    </source>
</evidence>
<dbReference type="Gene3D" id="3.40.5.60">
    <property type="match status" value="1"/>
</dbReference>
<name>A0A913Z1D9_PATMI</name>
<dbReference type="Pfam" id="PF16922">
    <property type="entry name" value="SLD5_C"/>
    <property type="match status" value="1"/>
</dbReference>
<dbReference type="SUPFAM" id="SSF158573">
    <property type="entry name" value="GINS helical bundle-like"/>
    <property type="match status" value="1"/>
</dbReference>
<evidence type="ECO:0000256" key="8">
    <source>
        <dbReference type="PIRNR" id="PIRNR007764"/>
    </source>
</evidence>
<comment type="similarity">
    <text evidence="3 8">Belongs to the GINS4/SLD5 family.</text>
</comment>
<evidence type="ECO:0000256" key="7">
    <source>
        <dbReference type="ARBA" id="ARBA00023242"/>
    </source>
</evidence>
<evidence type="ECO:0000259" key="11">
    <source>
        <dbReference type="Pfam" id="PF16922"/>
    </source>
</evidence>
<dbReference type="PANTHER" id="PTHR21206">
    <property type="entry name" value="SLD5 PROTEIN"/>
    <property type="match status" value="1"/>
</dbReference>
<protein>
    <recommendedName>
        <fullName evidence="4 8">DNA replication complex GINS protein SLD5</fullName>
    </recommendedName>
</protein>
<evidence type="ECO:0000256" key="3">
    <source>
        <dbReference type="ARBA" id="ARBA00008187"/>
    </source>
</evidence>
<dbReference type="CDD" id="cd11711">
    <property type="entry name" value="GINS_A_Sld5"/>
    <property type="match status" value="1"/>
</dbReference>
<evidence type="ECO:0000256" key="9">
    <source>
        <dbReference type="SAM" id="MobiDB-lite"/>
    </source>
</evidence>
<dbReference type="InterPro" id="IPR008591">
    <property type="entry name" value="GINS_Sld5"/>
</dbReference>
<evidence type="ECO:0000313" key="13">
    <source>
        <dbReference type="Proteomes" id="UP000887568"/>
    </source>
</evidence>
<dbReference type="OMA" id="ILETAWI"/>
<dbReference type="OrthoDB" id="338231at2759"/>
<keyword evidence="13" id="KW-1185">Reference proteome</keyword>
<evidence type="ECO:0000256" key="5">
    <source>
        <dbReference type="ARBA" id="ARBA00022454"/>
    </source>
</evidence>
<keyword evidence="6 8" id="KW-0235">DNA replication</keyword>
<feature type="compositionally biased region" description="Acidic residues" evidence="9">
    <location>
        <begin position="1"/>
        <end position="18"/>
    </location>
</feature>
<keyword evidence="7 8" id="KW-0539">Nucleus</keyword>
<dbReference type="RefSeq" id="XP_038045638.1">
    <property type="nucleotide sequence ID" value="XM_038189710.1"/>
</dbReference>
<dbReference type="FunFam" id="1.20.58.1030:FF:000002">
    <property type="entry name" value="DNA replication complex GINS protein SLD5"/>
    <property type="match status" value="1"/>
</dbReference>
<dbReference type="InterPro" id="IPR038749">
    <property type="entry name" value="Sld5_GINS_A"/>
</dbReference>
<organism evidence="12 13">
    <name type="scientific">Patiria miniata</name>
    <name type="common">Bat star</name>
    <name type="synonym">Asterina miniata</name>
    <dbReference type="NCBI Taxonomy" id="46514"/>
    <lineage>
        <taxon>Eukaryota</taxon>
        <taxon>Metazoa</taxon>
        <taxon>Echinodermata</taxon>
        <taxon>Eleutherozoa</taxon>
        <taxon>Asterozoa</taxon>
        <taxon>Asteroidea</taxon>
        <taxon>Valvatacea</taxon>
        <taxon>Valvatida</taxon>
        <taxon>Asterinidae</taxon>
        <taxon>Patiria</taxon>
    </lineage>
</organism>
<dbReference type="CDD" id="cd21692">
    <property type="entry name" value="GINS_B_Sld5"/>
    <property type="match status" value="1"/>
</dbReference>
<accession>A0A913Z1D9</accession>
<dbReference type="SUPFAM" id="SSF160059">
    <property type="entry name" value="PriA/YqbF domain"/>
    <property type="match status" value="1"/>
</dbReference>
<dbReference type="InterPro" id="IPR031633">
    <property type="entry name" value="SLD5_C"/>
</dbReference>
<evidence type="ECO:0000256" key="4">
    <source>
        <dbReference type="ARBA" id="ARBA00014804"/>
    </source>
</evidence>
<evidence type="ECO:0000313" key="12">
    <source>
        <dbReference type="EnsemblMetazoa" id="XP_038045638.1"/>
    </source>
</evidence>
<keyword evidence="5" id="KW-0158">Chromosome</keyword>
<sequence length="222" mass="25780">MASGDDDITEEWSDDEVEMTAADVQQKIEEAWLNEKFAPDLLESKSELVDCMLEQIQQMESNISRCKKGDFRISVHKMEIDRIRYILNSYLRIRLGKIEKYFHNILKKEAARKDDEPSRLSLEEFAFAKEFAENTENHFKSVALRHMPPNLQALEQDKRAPKPNLDAYVFLRANQKQEQVLIEPELEDDQNAEVIDLEEGAQYIMRYQPIASLVTDAAVSLI</sequence>